<dbReference type="Proteomes" id="UP000225564">
    <property type="component" value="Segment"/>
</dbReference>
<keyword evidence="2" id="KW-1185">Reference proteome</keyword>
<gene>
    <name evidence="1" type="ORF">pVco5_077</name>
</gene>
<proteinExistence type="predicted"/>
<sequence length="46" mass="5611">MKEWYESNIARCFESWVETIQTNPKEALKYMADIQVYRQLLKQRTA</sequence>
<protein>
    <submittedName>
        <fullName evidence="1">Uncharacterized protein</fullName>
    </submittedName>
</protein>
<evidence type="ECO:0000313" key="2">
    <source>
        <dbReference type="Proteomes" id="UP000225564"/>
    </source>
</evidence>
<reference evidence="1 2" key="1">
    <citation type="submission" date="2017-02" db="EMBL/GenBank/DDBJ databases">
        <title>Comeplete genome sequence of Bacteriophage pVco-5, that infects Vibrio corallilyticus.</title>
        <authorList>
            <person name="Kim H.J."/>
            <person name="Park S.C."/>
        </authorList>
    </citation>
    <scope>NUCLEOTIDE SEQUENCE [LARGE SCALE GENOMIC DNA]</scope>
</reference>
<evidence type="ECO:0000313" key="1">
    <source>
        <dbReference type="EMBL" id="ARM71066.1"/>
    </source>
</evidence>
<dbReference type="EMBL" id="KY612839">
    <property type="protein sequence ID" value="ARM71066.1"/>
    <property type="molecule type" value="Genomic_DNA"/>
</dbReference>
<organism evidence="1 2">
    <name type="scientific">Vibrio phage pVco-5</name>
    <dbReference type="NCBI Taxonomy" id="1965485"/>
    <lineage>
        <taxon>Viruses</taxon>
        <taxon>Duplodnaviria</taxon>
        <taxon>Heunggongvirae</taxon>
        <taxon>Uroviricota</taxon>
        <taxon>Caudoviricetes</taxon>
        <taxon>Schitoviridae</taxon>
        <taxon>Vicoquintavirus</taxon>
        <taxon>Vicoquintavirus Pvco5</taxon>
    </lineage>
</organism>
<name>A0A1W6JUY8_9CAUD</name>
<accession>A0A1W6JUY8</accession>